<keyword evidence="6" id="KW-0812">Transmembrane</keyword>
<feature type="compositionally biased region" description="Gly residues" evidence="5">
    <location>
        <begin position="553"/>
        <end position="571"/>
    </location>
</feature>
<dbReference type="Pfam" id="PF25990">
    <property type="entry name" value="Beta-barrel_YknX"/>
    <property type="match status" value="1"/>
</dbReference>
<sequence>MGILKKKQTDGTVAVEPAPSKKRLRKIIAAVIVLALLGGGLLAFGGSGKGQERQAAEYTTETVTRQDITTELSYSGTLEPADSYIVTGLVAGEILTADFEEGDTVKKDDVLYTIDSSDAGNSLERAENAVAQAQRSYDQLLDSLDDLSIRANTAGQVVDLAVEVGDEVTMGQTIATLRDSATMTIELPFPADEAALFTIGQSAQVTVDGSFETVYGTVTSISASDTVLSGNRIVRNVEISVSNPGAITNTTTATATVGTSACAQSGTFAYAAEKTVTAKASGEVASLSVQEGDMVSKDQVLVVLSSDSLDDQIQNAADQVEDAKLSLDSQQDSLDNYTISSPIDGTIVDKTYKQGDNAEAGKQLCTIFDLSYLTFTMNIDELDISQVAVGQKVRITADAVEGQTFEGTVTKVSINGTTSGGVTAYPVTVRIDNTGGLLPGMNVDGAIVVSEKQDVLAVPVEAVERGNQILVQTGETTGGDKAVGEDGIPAGFAYVEVTLGETNGEYIEITEGLSDGDVIAYIQPTFEASNLMDEMYGPMGTETMVVEAEPMPAGGGGPGGGGMPAGGGGGF</sequence>
<dbReference type="InterPro" id="IPR050465">
    <property type="entry name" value="UPF0194_transport"/>
</dbReference>
<comment type="caution">
    <text evidence="10">The sequence shown here is derived from an EMBL/GenBank/DDBJ whole genome shotgun (WGS) entry which is preliminary data.</text>
</comment>
<dbReference type="Gene3D" id="1.10.287.470">
    <property type="entry name" value="Helix hairpin bin"/>
    <property type="match status" value="1"/>
</dbReference>
<dbReference type="Gene3D" id="2.40.30.170">
    <property type="match status" value="1"/>
</dbReference>
<dbReference type="SUPFAM" id="SSF111369">
    <property type="entry name" value="HlyD-like secretion proteins"/>
    <property type="match status" value="2"/>
</dbReference>
<evidence type="ECO:0000313" key="10">
    <source>
        <dbReference type="EMBL" id="HIS65431.1"/>
    </source>
</evidence>
<feature type="domain" description="CzcB-like barrel-sandwich hybrid" evidence="8">
    <location>
        <begin position="275"/>
        <end position="369"/>
    </location>
</feature>
<dbReference type="GO" id="GO:0022857">
    <property type="term" value="F:transmembrane transporter activity"/>
    <property type="evidence" value="ECO:0007669"/>
    <property type="project" value="InterPro"/>
</dbReference>
<feature type="transmembrane region" description="Helical" evidence="6">
    <location>
        <begin position="27"/>
        <end position="46"/>
    </location>
</feature>
<gene>
    <name evidence="10" type="ORF">IAA83_08700</name>
</gene>
<evidence type="ECO:0000256" key="6">
    <source>
        <dbReference type="SAM" id="Phobius"/>
    </source>
</evidence>
<protein>
    <submittedName>
        <fullName evidence="10">Efflux RND transporter periplasmic adaptor subunit</fullName>
    </submittedName>
</protein>
<organism evidence="10 11">
    <name type="scientific">Candidatus Avoscillospira avistercoris</name>
    <dbReference type="NCBI Taxonomy" id="2840707"/>
    <lineage>
        <taxon>Bacteria</taxon>
        <taxon>Bacillati</taxon>
        <taxon>Bacillota</taxon>
        <taxon>Clostridia</taxon>
        <taxon>Eubacteriales</taxon>
        <taxon>Oscillospiraceae</taxon>
        <taxon>Oscillospiraceae incertae sedis</taxon>
        <taxon>Candidatus Avoscillospira</taxon>
    </lineage>
</organism>
<dbReference type="Gene3D" id="2.40.420.20">
    <property type="match status" value="1"/>
</dbReference>
<reference evidence="10" key="1">
    <citation type="submission" date="2020-10" db="EMBL/GenBank/DDBJ databases">
        <authorList>
            <person name="Gilroy R."/>
        </authorList>
    </citation>
    <scope>NUCLEOTIDE SEQUENCE</scope>
    <source>
        <strain evidence="10">ChiBcec16-1751</strain>
    </source>
</reference>
<dbReference type="GO" id="GO:0016020">
    <property type="term" value="C:membrane"/>
    <property type="evidence" value="ECO:0007669"/>
    <property type="project" value="InterPro"/>
</dbReference>
<feature type="region of interest" description="Disordered" evidence="5">
    <location>
        <begin position="552"/>
        <end position="571"/>
    </location>
</feature>
<dbReference type="NCBIfam" id="TIGR01730">
    <property type="entry name" value="RND_mfp"/>
    <property type="match status" value="1"/>
</dbReference>
<dbReference type="Pfam" id="PF25917">
    <property type="entry name" value="BSH_RND"/>
    <property type="match status" value="1"/>
</dbReference>
<name>A0A9D1FBU5_9FIRM</name>
<evidence type="ECO:0000256" key="5">
    <source>
        <dbReference type="SAM" id="MobiDB-lite"/>
    </source>
</evidence>
<evidence type="ECO:0000259" key="7">
    <source>
        <dbReference type="Pfam" id="PF25917"/>
    </source>
</evidence>
<dbReference type="InterPro" id="IPR058647">
    <property type="entry name" value="BSH_CzcB-like"/>
</dbReference>
<feature type="domain" description="YknX-like beta-barrel" evidence="9">
    <location>
        <begin position="377"/>
        <end position="443"/>
    </location>
</feature>
<reference evidence="10" key="2">
    <citation type="journal article" date="2021" name="PeerJ">
        <title>Extensive microbial diversity within the chicken gut microbiome revealed by metagenomics and culture.</title>
        <authorList>
            <person name="Gilroy R."/>
            <person name="Ravi A."/>
            <person name="Getino M."/>
            <person name="Pursley I."/>
            <person name="Horton D.L."/>
            <person name="Alikhan N.F."/>
            <person name="Baker D."/>
            <person name="Gharbi K."/>
            <person name="Hall N."/>
            <person name="Watson M."/>
            <person name="Adriaenssens E.M."/>
            <person name="Foster-Nyarko E."/>
            <person name="Jarju S."/>
            <person name="Secka A."/>
            <person name="Antonio M."/>
            <person name="Oren A."/>
            <person name="Chaudhuri R.R."/>
            <person name="La Ragione R."/>
            <person name="Hildebrand F."/>
            <person name="Pallen M.J."/>
        </authorList>
    </citation>
    <scope>NUCLEOTIDE SEQUENCE</scope>
    <source>
        <strain evidence="10">ChiBcec16-1751</strain>
    </source>
</reference>
<dbReference type="AlphaFoldDB" id="A0A9D1FBU5"/>
<evidence type="ECO:0000256" key="3">
    <source>
        <dbReference type="ARBA" id="ARBA00023054"/>
    </source>
</evidence>
<dbReference type="Proteomes" id="UP000886741">
    <property type="component" value="Unassembled WGS sequence"/>
</dbReference>
<proteinExistence type="inferred from homology"/>
<dbReference type="InterPro" id="IPR058636">
    <property type="entry name" value="Beta-barrel_YknX"/>
</dbReference>
<evidence type="ECO:0000256" key="1">
    <source>
        <dbReference type="ARBA" id="ARBA00004196"/>
    </source>
</evidence>
<evidence type="ECO:0000313" key="11">
    <source>
        <dbReference type="Proteomes" id="UP000886741"/>
    </source>
</evidence>
<evidence type="ECO:0000259" key="9">
    <source>
        <dbReference type="Pfam" id="PF25990"/>
    </source>
</evidence>
<comment type="similarity">
    <text evidence="2">Belongs to the membrane fusion protein (MFP) (TC 8.A.1) family.</text>
</comment>
<accession>A0A9D1FBU5</accession>
<evidence type="ECO:0000259" key="8">
    <source>
        <dbReference type="Pfam" id="PF25973"/>
    </source>
</evidence>
<evidence type="ECO:0000256" key="4">
    <source>
        <dbReference type="SAM" id="Coils"/>
    </source>
</evidence>
<dbReference type="EMBL" id="DVJJ01000132">
    <property type="protein sequence ID" value="HIS65431.1"/>
    <property type="molecule type" value="Genomic_DNA"/>
</dbReference>
<dbReference type="GO" id="GO:0030313">
    <property type="term" value="C:cell envelope"/>
    <property type="evidence" value="ECO:0007669"/>
    <property type="project" value="UniProtKB-SubCell"/>
</dbReference>
<evidence type="ECO:0000256" key="2">
    <source>
        <dbReference type="ARBA" id="ARBA00009477"/>
    </source>
</evidence>
<keyword evidence="3 4" id="KW-0175">Coiled coil</keyword>
<dbReference type="PANTHER" id="PTHR32347:SF14">
    <property type="entry name" value="EFFLUX SYSTEM COMPONENT YKNX-RELATED"/>
    <property type="match status" value="1"/>
</dbReference>
<comment type="subcellular location">
    <subcellularLocation>
        <location evidence="1">Cell envelope</location>
    </subcellularLocation>
</comment>
<feature type="coiled-coil region" evidence="4">
    <location>
        <begin position="123"/>
        <end position="150"/>
    </location>
</feature>
<dbReference type="Pfam" id="PF25973">
    <property type="entry name" value="BSH_CzcB"/>
    <property type="match status" value="1"/>
</dbReference>
<keyword evidence="6" id="KW-1133">Transmembrane helix</keyword>
<feature type="domain" description="Multidrug resistance protein MdtA-like barrel-sandwich hybrid" evidence="7">
    <location>
        <begin position="86"/>
        <end position="175"/>
    </location>
</feature>
<dbReference type="InterPro" id="IPR058625">
    <property type="entry name" value="MdtA-like_BSH"/>
</dbReference>
<dbReference type="Gene3D" id="2.40.50.100">
    <property type="match status" value="4"/>
</dbReference>
<feature type="coiled-coil region" evidence="4">
    <location>
        <begin position="306"/>
        <end position="333"/>
    </location>
</feature>
<dbReference type="InterPro" id="IPR006143">
    <property type="entry name" value="RND_pump_MFP"/>
</dbReference>
<keyword evidence="6" id="KW-0472">Membrane</keyword>
<dbReference type="PANTHER" id="PTHR32347">
    <property type="entry name" value="EFFLUX SYSTEM COMPONENT YKNX-RELATED"/>
    <property type="match status" value="1"/>
</dbReference>